<evidence type="ECO:0000313" key="3">
    <source>
        <dbReference type="EMBL" id="CAK6949982.1"/>
    </source>
</evidence>
<feature type="region of interest" description="Disordered" evidence="1">
    <location>
        <begin position="596"/>
        <end position="689"/>
    </location>
</feature>
<comment type="caution">
    <text evidence="3">The sequence shown here is derived from an EMBL/GenBank/DDBJ whole genome shotgun (WGS) entry which is preliminary data.</text>
</comment>
<feature type="compositionally biased region" description="Basic and acidic residues" evidence="1">
    <location>
        <begin position="596"/>
        <end position="610"/>
    </location>
</feature>
<sequence length="919" mass="101017">MAHVVLVVRRWVDAVPWCGLADLRTGKTITTLGDAKNGSGDAVSGYFTTLLYSHEGTKDDSYMQPLTDEKSLFYRRLRRAGDALTGSRWFPVEAHVGSNHRPSLCPRFLSHMKARPEDLRPPLFLSSKSKPQPPSQGKMQNTNNLTALKTQTLEGVFHLNHDRKRSVLQNEGLMVGRRSAVVVPFLPLHATLPSSTINPTPPLPNTPESISGRQLSKPNTVPASPSCSPPPEEKNELLEKDRVPQPALVSIAEAAEPDWKLHLRPAGSERTESPTSAFSHGSLSDFSRPPSSLFSRSTDLASGRTSVLSADIRDLDQEGSVCFSPLHPSQVMQSPLASYPAARSNPHQSKSKTTPPLCDLLLGQTTPLSPRPTSSVRPHSEKPASSRKSTKSLLQDAFIDPGLNPSLDSNRCLVTPAFPSATWSSCPSPQRTTYRSGSGAKLTFSPPQLESHRWSVLPPISPVRGRCGSAASRYSELSCSQSHVFDELEAIAPRSTSCSSLDEPSDSSGCPSPDTELSPGLAALTVGCDSGNLGSLSRVQLLLLDRLEPATLHGPYGRDVEFSPVQDWPDLGMNYDLELTSTDVLRPLTAGSISERCDSAGKVRQNKSDQSEGGSGSPSSWIIDPSPSYNMFRSSDSLCNSNHGSSADEGGPTEEESNYPGWKEQAESSDGGRRTNHRAEEKDRRMEERKTKVLNMLSKMQDDTPRQPSGNKGCSNFEDFDFLAKYCIFSQEKLAEYKRAFEAEDSDGDGYISCLQVLLALKNIIPPELLSDEEELYVYRILEMVDFRVRDGLVDLRLFAVIASLAQKIATMDDFMRSLINNMDFRSLEVRLFKAKQLFLFLLEDQRGEVGTQQGFISAEQLLLELKAGGIHLEQEAAIRLELQHIPPLDLLDFLAYLPLFMLIHKSVISNPLDDFSNP</sequence>
<dbReference type="PANTHER" id="PTHR35538:SF6">
    <property type="entry name" value="EF-HAND DOMAIN-CONTAINING PROTEIN"/>
    <property type="match status" value="1"/>
</dbReference>
<feature type="compositionally biased region" description="Low complexity" evidence="1">
    <location>
        <begin position="617"/>
        <end position="628"/>
    </location>
</feature>
<dbReference type="PROSITE" id="PS50222">
    <property type="entry name" value="EF_HAND_2"/>
    <property type="match status" value="1"/>
</dbReference>
<evidence type="ECO:0000259" key="2">
    <source>
        <dbReference type="PROSITE" id="PS50222"/>
    </source>
</evidence>
<feature type="region of interest" description="Disordered" evidence="1">
    <location>
        <begin position="265"/>
        <end position="303"/>
    </location>
</feature>
<dbReference type="PANTHER" id="PTHR35538">
    <property type="entry name" value="LIG_CHAN-GLU_BD DOMAIN-CONTAINING PROTEIN"/>
    <property type="match status" value="1"/>
</dbReference>
<keyword evidence="4" id="KW-1185">Reference proteome</keyword>
<accession>A0AAV1MTM8</accession>
<protein>
    <submittedName>
        <fullName evidence="3">Uncharacterized protein LOC128353108</fullName>
    </submittedName>
</protein>
<dbReference type="Proteomes" id="UP001314229">
    <property type="component" value="Unassembled WGS sequence"/>
</dbReference>
<dbReference type="AlphaFoldDB" id="A0AAV1MTM8"/>
<dbReference type="EMBL" id="CAWUFR010000002">
    <property type="protein sequence ID" value="CAK6949982.1"/>
    <property type="molecule type" value="Genomic_DNA"/>
</dbReference>
<evidence type="ECO:0000313" key="4">
    <source>
        <dbReference type="Proteomes" id="UP001314229"/>
    </source>
</evidence>
<feature type="region of interest" description="Disordered" evidence="1">
    <location>
        <begin position="496"/>
        <end position="515"/>
    </location>
</feature>
<feature type="region of interest" description="Disordered" evidence="1">
    <location>
        <begin position="334"/>
        <end position="391"/>
    </location>
</feature>
<proteinExistence type="predicted"/>
<reference evidence="3 4" key="1">
    <citation type="submission" date="2024-01" db="EMBL/GenBank/DDBJ databases">
        <authorList>
            <person name="Alioto T."/>
            <person name="Alioto T."/>
            <person name="Gomez Garrido J."/>
        </authorList>
    </citation>
    <scope>NUCLEOTIDE SEQUENCE [LARGE SCALE GENOMIC DNA]</scope>
</reference>
<dbReference type="Gene3D" id="1.10.238.10">
    <property type="entry name" value="EF-hand"/>
    <property type="match status" value="1"/>
</dbReference>
<evidence type="ECO:0000256" key="1">
    <source>
        <dbReference type="SAM" id="MobiDB-lite"/>
    </source>
</evidence>
<feature type="compositionally biased region" description="Low complexity" evidence="1">
    <location>
        <begin position="496"/>
        <end position="508"/>
    </location>
</feature>
<feature type="compositionally biased region" description="Basic and acidic residues" evidence="1">
    <location>
        <begin position="664"/>
        <end position="689"/>
    </location>
</feature>
<feature type="region of interest" description="Disordered" evidence="1">
    <location>
        <begin position="191"/>
        <end position="238"/>
    </location>
</feature>
<name>A0AAV1MTM8_SCOSC</name>
<feature type="compositionally biased region" description="Polar residues" evidence="1">
    <location>
        <begin position="345"/>
        <end position="354"/>
    </location>
</feature>
<organism evidence="3 4">
    <name type="scientific">Scomber scombrus</name>
    <name type="common">Atlantic mackerel</name>
    <name type="synonym">Scomber vernalis</name>
    <dbReference type="NCBI Taxonomy" id="13677"/>
    <lineage>
        <taxon>Eukaryota</taxon>
        <taxon>Metazoa</taxon>
        <taxon>Chordata</taxon>
        <taxon>Craniata</taxon>
        <taxon>Vertebrata</taxon>
        <taxon>Euteleostomi</taxon>
        <taxon>Actinopterygii</taxon>
        <taxon>Neopterygii</taxon>
        <taxon>Teleostei</taxon>
        <taxon>Neoteleostei</taxon>
        <taxon>Acanthomorphata</taxon>
        <taxon>Pelagiaria</taxon>
        <taxon>Scombriformes</taxon>
        <taxon>Scombridae</taxon>
        <taxon>Scomber</taxon>
    </lineage>
</organism>
<feature type="region of interest" description="Disordered" evidence="1">
    <location>
        <begin position="122"/>
        <end position="142"/>
    </location>
</feature>
<dbReference type="InterPro" id="IPR002048">
    <property type="entry name" value="EF_hand_dom"/>
</dbReference>
<dbReference type="SUPFAM" id="SSF47473">
    <property type="entry name" value="EF-hand"/>
    <property type="match status" value="1"/>
</dbReference>
<dbReference type="InterPro" id="IPR011992">
    <property type="entry name" value="EF-hand-dom_pair"/>
</dbReference>
<dbReference type="GO" id="GO:0005509">
    <property type="term" value="F:calcium ion binding"/>
    <property type="evidence" value="ECO:0007669"/>
    <property type="project" value="InterPro"/>
</dbReference>
<feature type="compositionally biased region" description="Polar residues" evidence="1">
    <location>
        <begin position="363"/>
        <end position="377"/>
    </location>
</feature>
<feature type="compositionally biased region" description="Low complexity" evidence="1">
    <location>
        <begin position="282"/>
        <end position="297"/>
    </location>
</feature>
<feature type="compositionally biased region" description="Polar residues" evidence="1">
    <location>
        <begin position="208"/>
        <end position="221"/>
    </location>
</feature>
<feature type="domain" description="EF-hand" evidence="2">
    <location>
        <begin position="732"/>
        <end position="767"/>
    </location>
</feature>
<gene>
    <name evidence="3" type="ORF">FSCOSCO3_A027114</name>
</gene>
<feature type="compositionally biased region" description="Polar residues" evidence="1">
    <location>
        <begin position="629"/>
        <end position="645"/>
    </location>
</feature>